<dbReference type="Proteomes" id="UP000199707">
    <property type="component" value="Unassembled WGS sequence"/>
</dbReference>
<dbReference type="AlphaFoldDB" id="A0A1G4X3Q1"/>
<organism evidence="1 2">
    <name type="scientific">Mycolicibacterium fluoranthenivorans</name>
    <dbReference type="NCBI Taxonomy" id="258505"/>
    <lineage>
        <taxon>Bacteria</taxon>
        <taxon>Bacillati</taxon>
        <taxon>Actinomycetota</taxon>
        <taxon>Actinomycetes</taxon>
        <taxon>Mycobacteriales</taxon>
        <taxon>Mycobacteriaceae</taxon>
        <taxon>Mycolicibacterium</taxon>
    </lineage>
</organism>
<dbReference type="RefSeq" id="WP_090364690.1">
    <property type="nucleotide sequence ID" value="NZ_FMUB01000022.1"/>
</dbReference>
<accession>A0A1G4X3Q1</accession>
<proteinExistence type="predicted"/>
<dbReference type="InterPro" id="IPR014347">
    <property type="entry name" value="Tautomerase/MIF_sf"/>
</dbReference>
<name>A0A1G4X3Q1_9MYCO</name>
<dbReference type="EMBL" id="FMUB01000022">
    <property type="protein sequence ID" value="SCX34174.1"/>
    <property type="molecule type" value="Genomic_DNA"/>
</dbReference>
<evidence type="ECO:0000313" key="1">
    <source>
        <dbReference type="EMBL" id="SCX34174.1"/>
    </source>
</evidence>
<sequence>MPITVTAPAGVLTHDGERAVIPRLTHAVLDISGGIGNDFFTSLIGGILNILPPTTIYGGGVNRPIVIVELKLPNIGLPSLDNRREFIDAATRIVAESTRPDHDPKNIWVNVINAPDGGWGIAGQAYTGDELINSIAGQAKANSVLDSPS</sequence>
<evidence type="ECO:0008006" key="3">
    <source>
        <dbReference type="Google" id="ProtNLM"/>
    </source>
</evidence>
<evidence type="ECO:0000313" key="2">
    <source>
        <dbReference type="Proteomes" id="UP000199707"/>
    </source>
</evidence>
<dbReference type="STRING" id="1502745.SAMN02799620_06240"/>
<gene>
    <name evidence="1" type="ORF">SAMN02799620_06240</name>
</gene>
<reference evidence="2" key="1">
    <citation type="submission" date="2016-10" db="EMBL/GenBank/DDBJ databases">
        <authorList>
            <person name="Varghese N."/>
            <person name="Submissions S."/>
        </authorList>
    </citation>
    <scope>NUCLEOTIDE SEQUENCE [LARGE SCALE GENOMIC DNA]</scope>
    <source>
        <strain evidence="2">UNC267MFSha1.1M11</strain>
    </source>
</reference>
<protein>
    <recommendedName>
        <fullName evidence="3">Tautomerase enzyme</fullName>
    </recommendedName>
</protein>
<dbReference type="Gene3D" id="3.30.429.10">
    <property type="entry name" value="Macrophage Migration Inhibitory Factor"/>
    <property type="match status" value="1"/>
</dbReference>